<proteinExistence type="predicted"/>
<organism evidence="6 7">
    <name type="scientific">Cellvibrio zantedeschiae</name>
    <dbReference type="NCBI Taxonomy" id="1237077"/>
    <lineage>
        <taxon>Bacteria</taxon>
        <taxon>Pseudomonadati</taxon>
        <taxon>Pseudomonadota</taxon>
        <taxon>Gammaproteobacteria</taxon>
        <taxon>Cellvibrionales</taxon>
        <taxon>Cellvibrionaceae</taxon>
        <taxon>Cellvibrio</taxon>
    </lineage>
</organism>
<dbReference type="InterPro" id="IPR009926">
    <property type="entry name" value="T3SS_YcgR_PilZN"/>
</dbReference>
<dbReference type="Gene3D" id="2.30.110.10">
    <property type="entry name" value="Electron Transport, Fmn-binding Protein, Chain A"/>
    <property type="match status" value="1"/>
</dbReference>
<accession>A0ABQ3AN79</accession>
<dbReference type="RefSeq" id="WP_189415339.1">
    <property type="nucleotide sequence ID" value="NZ_BMYZ01000001.1"/>
</dbReference>
<evidence type="ECO:0008006" key="8">
    <source>
        <dbReference type="Google" id="ProtNLM"/>
    </source>
</evidence>
<dbReference type="Pfam" id="PF12945">
    <property type="entry name" value="PilZNR"/>
    <property type="match status" value="1"/>
</dbReference>
<feature type="domain" description="PilZ" evidence="4">
    <location>
        <begin position="121"/>
        <end position="212"/>
    </location>
</feature>
<keyword evidence="1" id="KW-0973">c-di-GMP</keyword>
<comment type="caution">
    <text evidence="6">The sequence shown here is derived from an EMBL/GenBank/DDBJ whole genome shotgun (WGS) entry which is preliminary data.</text>
</comment>
<dbReference type="SUPFAM" id="SSF141371">
    <property type="entry name" value="PilZ domain-like"/>
    <property type="match status" value="2"/>
</dbReference>
<keyword evidence="3" id="KW-0975">Bacterial flagellum</keyword>
<evidence type="ECO:0000259" key="5">
    <source>
        <dbReference type="Pfam" id="PF12945"/>
    </source>
</evidence>
<dbReference type="InterPro" id="IPR012349">
    <property type="entry name" value="Split_barrel_FMN-bd"/>
</dbReference>
<sequence length="223" mass="24296">MKFEDMKLIYGYPLQLQASNSAGQPERFSCRLIGCLPGRSILLSVPKLAGKLVRFRTGQKLVARLMVDNGIGIFASTVEIQTADPYPILHISYPDNVSFKGIRGATRVAIDEPVQIVNLSLISDQQISGNVVDVSVTGARIEAASAFGEIGHKIQVTMKVAVANIIRDLTLEGIIRSRGEADPQNVSNSIAYGVEFIEPEEDKRLLLYAYVYAQIGSEEIIGS</sequence>
<protein>
    <recommendedName>
        <fullName evidence="8">Flagellar brake protein</fullName>
    </recommendedName>
</protein>
<keyword evidence="2" id="KW-0547">Nucleotide-binding</keyword>
<evidence type="ECO:0000313" key="7">
    <source>
        <dbReference type="Proteomes" id="UP000619761"/>
    </source>
</evidence>
<reference evidence="7" key="1">
    <citation type="journal article" date="2019" name="Int. J. Syst. Evol. Microbiol.">
        <title>The Global Catalogue of Microorganisms (GCM) 10K type strain sequencing project: providing services to taxonomists for standard genome sequencing and annotation.</title>
        <authorList>
            <consortium name="The Broad Institute Genomics Platform"/>
            <consortium name="The Broad Institute Genome Sequencing Center for Infectious Disease"/>
            <person name="Wu L."/>
            <person name="Ma J."/>
        </authorList>
    </citation>
    <scope>NUCLEOTIDE SEQUENCE [LARGE SCALE GENOMIC DNA]</scope>
    <source>
        <strain evidence="7">KCTC 32239</strain>
    </source>
</reference>
<dbReference type="InterPro" id="IPR009875">
    <property type="entry name" value="PilZ_domain"/>
</dbReference>
<feature type="domain" description="Type III secretion system flagellar brake protein YcgR PilZN" evidence="5">
    <location>
        <begin position="11"/>
        <end position="94"/>
    </location>
</feature>
<evidence type="ECO:0000256" key="3">
    <source>
        <dbReference type="ARBA" id="ARBA00023143"/>
    </source>
</evidence>
<name>A0ABQ3AN79_9GAMM</name>
<dbReference type="EMBL" id="BMYZ01000001">
    <property type="protein sequence ID" value="GGY62571.1"/>
    <property type="molecule type" value="Genomic_DNA"/>
</dbReference>
<evidence type="ECO:0000313" key="6">
    <source>
        <dbReference type="EMBL" id="GGY62571.1"/>
    </source>
</evidence>
<dbReference type="Gene3D" id="2.40.10.220">
    <property type="entry name" value="predicted glycosyltransferase like domains"/>
    <property type="match status" value="1"/>
</dbReference>
<keyword evidence="7" id="KW-1185">Reference proteome</keyword>
<evidence type="ECO:0000259" key="4">
    <source>
        <dbReference type="Pfam" id="PF07238"/>
    </source>
</evidence>
<dbReference type="Proteomes" id="UP000619761">
    <property type="component" value="Unassembled WGS sequence"/>
</dbReference>
<evidence type="ECO:0000256" key="2">
    <source>
        <dbReference type="ARBA" id="ARBA00022741"/>
    </source>
</evidence>
<evidence type="ECO:0000256" key="1">
    <source>
        <dbReference type="ARBA" id="ARBA00022636"/>
    </source>
</evidence>
<dbReference type="Pfam" id="PF07238">
    <property type="entry name" value="PilZ"/>
    <property type="match status" value="1"/>
</dbReference>
<gene>
    <name evidence="6" type="ORF">GCM10011613_02590</name>
</gene>